<evidence type="ECO:0000313" key="10">
    <source>
        <dbReference type="EMBL" id="KAJ8903499.1"/>
    </source>
</evidence>
<feature type="domain" description="C2H2-type" evidence="9">
    <location>
        <begin position="380"/>
        <end position="408"/>
    </location>
</feature>
<keyword evidence="6" id="KW-0539">Nucleus</keyword>
<dbReference type="PROSITE" id="PS00028">
    <property type="entry name" value="ZINC_FINGER_C2H2_1"/>
    <property type="match status" value="4"/>
</dbReference>
<gene>
    <name evidence="10" type="ORF">NDN08_004605</name>
</gene>
<keyword evidence="4 7" id="KW-0863">Zinc-finger</keyword>
<dbReference type="PANTHER" id="PTHR16515:SF66">
    <property type="entry name" value="C2H2-TYPE DOMAIN-CONTAINING PROTEIN"/>
    <property type="match status" value="1"/>
</dbReference>
<feature type="domain" description="C2H2-type" evidence="9">
    <location>
        <begin position="322"/>
        <end position="350"/>
    </location>
</feature>
<keyword evidence="11" id="KW-1185">Reference proteome</keyword>
<dbReference type="GO" id="GO:0010468">
    <property type="term" value="P:regulation of gene expression"/>
    <property type="evidence" value="ECO:0007669"/>
    <property type="project" value="TreeGrafter"/>
</dbReference>
<evidence type="ECO:0000313" key="11">
    <source>
        <dbReference type="Proteomes" id="UP001157974"/>
    </source>
</evidence>
<dbReference type="Pfam" id="PF13894">
    <property type="entry name" value="zf-C2H2_4"/>
    <property type="match status" value="1"/>
</dbReference>
<feature type="domain" description="C2H2-type" evidence="9">
    <location>
        <begin position="351"/>
        <end position="379"/>
    </location>
</feature>
<dbReference type="Pfam" id="PF00096">
    <property type="entry name" value="zf-C2H2"/>
    <property type="match status" value="1"/>
</dbReference>
<evidence type="ECO:0000256" key="5">
    <source>
        <dbReference type="ARBA" id="ARBA00022833"/>
    </source>
</evidence>
<sequence length="436" mass="50154">MAICMETLPTTEDCAWDIGALLEGMSDVELDWILFENREISVAEFSRKLMVGYAMMETGGETEVPMSAFLMYPVRFENDYILGRNFCVTDGFFEQMYPLEDMLEQRFVVDLRGKVPVLVCTVRMSSGRTLIMRDSAVDFFASRSSQMYEMSEENKYYQRPILSMSERFLCYHCAEKNMECHCPSRASVGELELFEDIYAKATTPCAKWLAWTSLFSIAERLGSRISMRLTPIVYSDDSFSPAPCSFRKLYRFASNKLDVEFMFQTHLGLISIRPGQSVTENLLTLMSAKDHSDDTEETAIALKHPGSPESERDPDPGDDNAPACPHCGRVFSRKYEMQRHVSAVHERVKNFGCDRCGKFFALKQNLISHIEEVHEGKKDAVCIECDVLFSTRYKLRRHIRSVHLKERSHQCDECGKTYFQRTDLRRHIDSKHTAVI</sequence>
<accession>A0AAV8ULQ7</accession>
<dbReference type="InterPro" id="IPR013087">
    <property type="entry name" value="Znf_C2H2_type"/>
</dbReference>
<dbReference type="Gene3D" id="3.30.160.60">
    <property type="entry name" value="Classic Zinc Finger"/>
    <property type="match status" value="3"/>
</dbReference>
<dbReference type="AlphaFoldDB" id="A0AAV8ULQ7"/>
<dbReference type="InterPro" id="IPR050331">
    <property type="entry name" value="Zinc_finger"/>
</dbReference>
<evidence type="ECO:0000259" key="9">
    <source>
        <dbReference type="PROSITE" id="PS50157"/>
    </source>
</evidence>
<dbReference type="Proteomes" id="UP001157974">
    <property type="component" value="Unassembled WGS sequence"/>
</dbReference>
<keyword evidence="2" id="KW-0479">Metal-binding</keyword>
<evidence type="ECO:0000256" key="1">
    <source>
        <dbReference type="ARBA" id="ARBA00004123"/>
    </source>
</evidence>
<feature type="region of interest" description="Disordered" evidence="8">
    <location>
        <begin position="294"/>
        <end position="321"/>
    </location>
</feature>
<evidence type="ECO:0000256" key="6">
    <source>
        <dbReference type="ARBA" id="ARBA00023242"/>
    </source>
</evidence>
<evidence type="ECO:0000256" key="7">
    <source>
        <dbReference type="PROSITE-ProRule" id="PRU00042"/>
    </source>
</evidence>
<evidence type="ECO:0000256" key="2">
    <source>
        <dbReference type="ARBA" id="ARBA00022723"/>
    </source>
</evidence>
<comment type="caution">
    <text evidence="10">The sequence shown here is derived from an EMBL/GenBank/DDBJ whole genome shotgun (WGS) entry which is preliminary data.</text>
</comment>
<comment type="subcellular location">
    <subcellularLocation>
        <location evidence="1">Nucleus</location>
    </subcellularLocation>
</comment>
<proteinExistence type="predicted"/>
<dbReference type="GO" id="GO:0005634">
    <property type="term" value="C:nucleus"/>
    <property type="evidence" value="ECO:0007669"/>
    <property type="project" value="UniProtKB-SubCell"/>
</dbReference>
<evidence type="ECO:0000256" key="8">
    <source>
        <dbReference type="SAM" id="MobiDB-lite"/>
    </source>
</evidence>
<dbReference type="InterPro" id="IPR036236">
    <property type="entry name" value="Znf_C2H2_sf"/>
</dbReference>
<dbReference type="SUPFAM" id="SSF57667">
    <property type="entry name" value="beta-beta-alpha zinc fingers"/>
    <property type="match status" value="2"/>
</dbReference>
<dbReference type="FunFam" id="3.30.160.60:FF:000446">
    <property type="entry name" value="Zinc finger protein"/>
    <property type="match status" value="1"/>
</dbReference>
<reference evidence="10 11" key="1">
    <citation type="journal article" date="2023" name="Nat. Commun.">
        <title>Origin of minicircular mitochondrial genomes in red algae.</title>
        <authorList>
            <person name="Lee Y."/>
            <person name="Cho C.H."/>
            <person name="Lee Y.M."/>
            <person name="Park S.I."/>
            <person name="Yang J.H."/>
            <person name="West J.A."/>
            <person name="Bhattacharya D."/>
            <person name="Yoon H.S."/>
        </authorList>
    </citation>
    <scope>NUCLEOTIDE SEQUENCE [LARGE SCALE GENOMIC DNA]</scope>
    <source>
        <strain evidence="10 11">CCMP1338</strain>
        <tissue evidence="10">Whole cell</tissue>
    </source>
</reference>
<dbReference type="PANTHER" id="PTHR16515">
    <property type="entry name" value="PR DOMAIN ZINC FINGER PROTEIN"/>
    <property type="match status" value="1"/>
</dbReference>
<protein>
    <recommendedName>
        <fullName evidence="9">C2H2-type domain-containing protein</fullName>
    </recommendedName>
</protein>
<evidence type="ECO:0000256" key="3">
    <source>
        <dbReference type="ARBA" id="ARBA00022737"/>
    </source>
</evidence>
<evidence type="ECO:0000256" key="4">
    <source>
        <dbReference type="ARBA" id="ARBA00022771"/>
    </source>
</evidence>
<keyword evidence="3" id="KW-0677">Repeat</keyword>
<dbReference type="SMART" id="SM00355">
    <property type="entry name" value="ZnF_C2H2"/>
    <property type="match status" value="4"/>
</dbReference>
<keyword evidence="5" id="KW-0862">Zinc</keyword>
<organism evidence="10 11">
    <name type="scientific">Rhodosorus marinus</name>
    <dbReference type="NCBI Taxonomy" id="101924"/>
    <lineage>
        <taxon>Eukaryota</taxon>
        <taxon>Rhodophyta</taxon>
        <taxon>Stylonematophyceae</taxon>
        <taxon>Stylonematales</taxon>
        <taxon>Stylonemataceae</taxon>
        <taxon>Rhodosorus</taxon>
    </lineage>
</organism>
<dbReference type="GO" id="GO:0008270">
    <property type="term" value="F:zinc ion binding"/>
    <property type="evidence" value="ECO:0007669"/>
    <property type="project" value="UniProtKB-KW"/>
</dbReference>
<feature type="domain" description="C2H2-type" evidence="9">
    <location>
        <begin position="409"/>
        <end position="433"/>
    </location>
</feature>
<name>A0AAV8ULQ7_9RHOD</name>
<dbReference type="EMBL" id="JAMWBK010000007">
    <property type="protein sequence ID" value="KAJ8903499.1"/>
    <property type="molecule type" value="Genomic_DNA"/>
</dbReference>
<dbReference type="PROSITE" id="PS50157">
    <property type="entry name" value="ZINC_FINGER_C2H2_2"/>
    <property type="match status" value="4"/>
</dbReference>